<keyword evidence="2" id="KW-1185">Reference proteome</keyword>
<accession>A0ACB8DB30</accession>
<gene>
    <name evidence="1" type="ORF">HPB49_003315</name>
</gene>
<organism evidence="1 2">
    <name type="scientific">Dermacentor silvarum</name>
    <name type="common">Tick</name>
    <dbReference type="NCBI Taxonomy" id="543639"/>
    <lineage>
        <taxon>Eukaryota</taxon>
        <taxon>Metazoa</taxon>
        <taxon>Ecdysozoa</taxon>
        <taxon>Arthropoda</taxon>
        <taxon>Chelicerata</taxon>
        <taxon>Arachnida</taxon>
        <taxon>Acari</taxon>
        <taxon>Parasitiformes</taxon>
        <taxon>Ixodida</taxon>
        <taxon>Ixodoidea</taxon>
        <taxon>Ixodidae</taxon>
        <taxon>Rhipicephalinae</taxon>
        <taxon>Dermacentor</taxon>
    </lineage>
</organism>
<dbReference type="Proteomes" id="UP000821865">
    <property type="component" value="Chromosome 2"/>
</dbReference>
<name>A0ACB8DB30_DERSI</name>
<evidence type="ECO:0000313" key="2">
    <source>
        <dbReference type="Proteomes" id="UP000821865"/>
    </source>
</evidence>
<sequence length="199" mass="22465">MAPVNKKILLLHKKKKLYLLKKKALLLQPNPRRWWVRPSWQNRKTDSEFYTTGNYSIVLMAVVDNQLRFVCIDVGAYGSQSDGGVFKASKIGKLLSQGRRARPNSAARLLLQPIRFQRPAAAPATPRRGDALPPRPSFSQHFRRLAARCVASLDGAVILERRTNADRVRWSSLLVLTDAGHRHDRRFCSPETLSSLSAP</sequence>
<dbReference type="EMBL" id="CM023471">
    <property type="protein sequence ID" value="KAH7965101.1"/>
    <property type="molecule type" value="Genomic_DNA"/>
</dbReference>
<proteinExistence type="predicted"/>
<evidence type="ECO:0000313" key="1">
    <source>
        <dbReference type="EMBL" id="KAH7965101.1"/>
    </source>
</evidence>
<protein>
    <submittedName>
        <fullName evidence="1">Uncharacterized protein</fullName>
    </submittedName>
</protein>
<reference evidence="1" key="1">
    <citation type="submission" date="2020-05" db="EMBL/GenBank/DDBJ databases">
        <title>Large-scale comparative analyses of tick genomes elucidate their genetic diversity and vector capacities.</title>
        <authorList>
            <person name="Jia N."/>
            <person name="Wang J."/>
            <person name="Shi W."/>
            <person name="Du L."/>
            <person name="Sun Y."/>
            <person name="Zhan W."/>
            <person name="Jiang J."/>
            <person name="Wang Q."/>
            <person name="Zhang B."/>
            <person name="Ji P."/>
            <person name="Sakyi L.B."/>
            <person name="Cui X."/>
            <person name="Yuan T."/>
            <person name="Jiang B."/>
            <person name="Yang W."/>
            <person name="Lam T.T.-Y."/>
            <person name="Chang Q."/>
            <person name="Ding S."/>
            <person name="Wang X."/>
            <person name="Zhu J."/>
            <person name="Ruan X."/>
            <person name="Zhao L."/>
            <person name="Wei J."/>
            <person name="Que T."/>
            <person name="Du C."/>
            <person name="Cheng J."/>
            <person name="Dai P."/>
            <person name="Han X."/>
            <person name="Huang E."/>
            <person name="Gao Y."/>
            <person name="Liu J."/>
            <person name="Shao H."/>
            <person name="Ye R."/>
            <person name="Li L."/>
            <person name="Wei W."/>
            <person name="Wang X."/>
            <person name="Wang C."/>
            <person name="Yang T."/>
            <person name="Huo Q."/>
            <person name="Li W."/>
            <person name="Guo W."/>
            <person name="Chen H."/>
            <person name="Zhou L."/>
            <person name="Ni X."/>
            <person name="Tian J."/>
            <person name="Zhou Y."/>
            <person name="Sheng Y."/>
            <person name="Liu T."/>
            <person name="Pan Y."/>
            <person name="Xia L."/>
            <person name="Li J."/>
            <person name="Zhao F."/>
            <person name="Cao W."/>
        </authorList>
    </citation>
    <scope>NUCLEOTIDE SEQUENCE</scope>
    <source>
        <strain evidence="1">Dsil-2018</strain>
    </source>
</reference>
<comment type="caution">
    <text evidence="1">The sequence shown here is derived from an EMBL/GenBank/DDBJ whole genome shotgun (WGS) entry which is preliminary data.</text>
</comment>